<reference evidence="2 3" key="1">
    <citation type="submission" date="2024-09" db="EMBL/GenBank/DDBJ databases">
        <authorList>
            <person name="Pan X."/>
        </authorList>
    </citation>
    <scope>NUCLEOTIDE SEQUENCE [LARGE SCALE GENOMIC DNA]</scope>
    <source>
        <strain evidence="2 3">B2969</strain>
    </source>
</reference>
<dbReference type="PANTHER" id="PTHR42695">
    <property type="entry name" value="GLUTAMINE AMIDOTRANSFERASE YLR126C-RELATED"/>
    <property type="match status" value="1"/>
</dbReference>
<evidence type="ECO:0000313" key="3">
    <source>
        <dbReference type="Proteomes" id="UP001610861"/>
    </source>
</evidence>
<keyword evidence="3" id="KW-1185">Reference proteome</keyword>
<dbReference type="PROSITE" id="PS51273">
    <property type="entry name" value="GATASE_TYPE_1"/>
    <property type="match status" value="1"/>
</dbReference>
<gene>
    <name evidence="2" type="ORF">ACH3VR_17800</name>
</gene>
<dbReference type="Pfam" id="PF00117">
    <property type="entry name" value="GATase"/>
    <property type="match status" value="1"/>
</dbReference>
<dbReference type="RefSeq" id="WP_397557657.1">
    <property type="nucleotide sequence ID" value="NZ_JBIQWL010000008.1"/>
</dbReference>
<dbReference type="PANTHER" id="PTHR42695:SF5">
    <property type="entry name" value="GLUTAMINE AMIDOTRANSFERASE YLR126C-RELATED"/>
    <property type="match status" value="1"/>
</dbReference>
<feature type="domain" description="Glutamine amidotransferase" evidence="1">
    <location>
        <begin position="91"/>
        <end position="202"/>
    </location>
</feature>
<evidence type="ECO:0000259" key="1">
    <source>
        <dbReference type="Pfam" id="PF00117"/>
    </source>
</evidence>
<organism evidence="2 3">
    <name type="scientific">Microbacterium alkaliflavum</name>
    <dbReference type="NCBI Taxonomy" id="3248839"/>
    <lineage>
        <taxon>Bacteria</taxon>
        <taxon>Bacillati</taxon>
        <taxon>Actinomycetota</taxon>
        <taxon>Actinomycetes</taxon>
        <taxon>Micrococcales</taxon>
        <taxon>Microbacteriaceae</taxon>
        <taxon>Microbacterium</taxon>
    </lineage>
</organism>
<sequence length="247" mass="27028">MTRAPLLYVCVRPQQGAAEAEYESFRLATRLDHTMLHEHDLVREPLPADVFDRYSGFLVGGSPFNATDPESAKTDVQLRLERDLERIAERAAAAATAALFTCYGIGVVTRFLGGTVSRAYPEDTGATVVTVSKEGRRDPLFGELANRFAALTAHKEGSAVPPPGGVLLASNDACPVQAYRVGDRLYATQFHPEPTTKAFTQRMAVYRDDGYFAAHDYDRIASQVLAASVTEPVRLLRTFARTFGPES</sequence>
<dbReference type="Proteomes" id="UP001610861">
    <property type="component" value="Unassembled WGS sequence"/>
</dbReference>
<name>A0ABW7QBY4_9MICO</name>
<evidence type="ECO:0000313" key="2">
    <source>
        <dbReference type="EMBL" id="MFH8252225.1"/>
    </source>
</evidence>
<dbReference type="EMBL" id="JBIQWL010000008">
    <property type="protein sequence ID" value="MFH8252225.1"/>
    <property type="molecule type" value="Genomic_DNA"/>
</dbReference>
<dbReference type="SUPFAM" id="SSF52317">
    <property type="entry name" value="Class I glutamine amidotransferase-like"/>
    <property type="match status" value="1"/>
</dbReference>
<dbReference type="InterPro" id="IPR017926">
    <property type="entry name" value="GATASE"/>
</dbReference>
<dbReference type="Gene3D" id="3.40.50.880">
    <property type="match status" value="1"/>
</dbReference>
<comment type="caution">
    <text evidence="2">The sequence shown here is derived from an EMBL/GenBank/DDBJ whole genome shotgun (WGS) entry which is preliminary data.</text>
</comment>
<accession>A0ABW7QBY4</accession>
<proteinExistence type="predicted"/>
<dbReference type="InterPro" id="IPR029062">
    <property type="entry name" value="Class_I_gatase-like"/>
</dbReference>
<dbReference type="InterPro" id="IPR044992">
    <property type="entry name" value="ChyE-like"/>
</dbReference>
<protein>
    <submittedName>
        <fullName evidence="2">GMP synthase</fullName>
    </submittedName>
</protein>